<keyword evidence="2" id="KW-1185">Reference proteome</keyword>
<evidence type="ECO:0000313" key="1">
    <source>
        <dbReference type="EMBL" id="CAF4647363.1"/>
    </source>
</evidence>
<gene>
    <name evidence="1" type="ORF">UJA718_LOCUS33501</name>
</gene>
<reference evidence="1" key="1">
    <citation type="submission" date="2021-02" db="EMBL/GenBank/DDBJ databases">
        <authorList>
            <person name="Nowell W R."/>
        </authorList>
    </citation>
    <scope>NUCLEOTIDE SEQUENCE</scope>
</reference>
<sequence length="48" mass="5296">LDIQIKEQHYANKIKTNGKVSVNNSAGTNEFLMTKNNNATESNVLMTA</sequence>
<comment type="caution">
    <text evidence="1">The sequence shown here is derived from an EMBL/GenBank/DDBJ whole genome shotgun (WGS) entry which is preliminary data.</text>
</comment>
<dbReference type="EMBL" id="CAJOBP010029519">
    <property type="protein sequence ID" value="CAF4647363.1"/>
    <property type="molecule type" value="Genomic_DNA"/>
</dbReference>
<organism evidence="1 2">
    <name type="scientific">Rotaria socialis</name>
    <dbReference type="NCBI Taxonomy" id="392032"/>
    <lineage>
        <taxon>Eukaryota</taxon>
        <taxon>Metazoa</taxon>
        <taxon>Spiralia</taxon>
        <taxon>Gnathifera</taxon>
        <taxon>Rotifera</taxon>
        <taxon>Eurotatoria</taxon>
        <taxon>Bdelloidea</taxon>
        <taxon>Philodinida</taxon>
        <taxon>Philodinidae</taxon>
        <taxon>Rotaria</taxon>
    </lineage>
</organism>
<name>A0A821F824_9BILA</name>
<accession>A0A821F824</accession>
<evidence type="ECO:0000313" key="2">
    <source>
        <dbReference type="Proteomes" id="UP000663873"/>
    </source>
</evidence>
<protein>
    <submittedName>
        <fullName evidence="1">Uncharacterized protein</fullName>
    </submittedName>
</protein>
<dbReference type="AlphaFoldDB" id="A0A821F824"/>
<feature type="non-terminal residue" evidence="1">
    <location>
        <position position="1"/>
    </location>
</feature>
<dbReference type="Proteomes" id="UP000663873">
    <property type="component" value="Unassembled WGS sequence"/>
</dbReference>
<proteinExistence type="predicted"/>